<dbReference type="STRING" id="1184251.TCELL_0689"/>
<protein>
    <submittedName>
        <fullName evidence="6">Radical SAM domain protein</fullName>
    </submittedName>
</protein>
<dbReference type="PANTHER" id="PTHR43432:SF4">
    <property type="entry name" value="RADICAL SAM CORE DOMAIN-CONTAINING PROTEIN"/>
    <property type="match status" value="1"/>
</dbReference>
<dbReference type="InterPro" id="IPR040086">
    <property type="entry name" value="MJ0683-like"/>
</dbReference>
<dbReference type="Gene3D" id="3.80.30.30">
    <property type="match status" value="1"/>
</dbReference>
<dbReference type="GO" id="GO:0003824">
    <property type="term" value="F:catalytic activity"/>
    <property type="evidence" value="ECO:0007669"/>
    <property type="project" value="InterPro"/>
</dbReference>
<dbReference type="GO" id="GO:0046872">
    <property type="term" value="F:metal ion binding"/>
    <property type="evidence" value="ECO:0007669"/>
    <property type="project" value="UniProtKB-KW"/>
</dbReference>
<evidence type="ECO:0000259" key="5">
    <source>
        <dbReference type="Pfam" id="PF04055"/>
    </source>
</evidence>
<dbReference type="KEGG" id="thg:TCELL_0689"/>
<sequence length="381" mass="42764">MFNVVKLLELKEKLREEVRGLLSEREARQAENDSHAKRRPRPCGLTIHTSIGCFFQCRYCYIYDMGYPAKASPYPLSGIQVVYALLSNKYFIPSLQGTYLAVGSVSEPFHPLVKERTIEYVQAFYTYLGNPVQFSTKAYINRGDAARIADASRGLISPLVTIVTLNKWSELEPQAPKPELRLETIKNLREAGLKPFLFLRPIIPGVTEREYKEIVDQALEYGAVGVVAGGLRVTKSIIKNLKESGVDIREVLKRVDVPVEKMRNGVQYDVYTGDIKSGIQKYALKKGLLFFPSACMANLYTHGMKCWRMSLYGVEVSGMRKPRVDEVASLLGRLGFKASSVMVGEATIIARGKCVNCDPTFVSEVVLHEFRMCPKLRLSGD</sequence>
<dbReference type="GO" id="GO:0051536">
    <property type="term" value="F:iron-sulfur cluster binding"/>
    <property type="evidence" value="ECO:0007669"/>
    <property type="project" value="UniProtKB-KW"/>
</dbReference>
<dbReference type="InterPro" id="IPR007197">
    <property type="entry name" value="rSAM"/>
</dbReference>
<reference evidence="6 7" key="1">
    <citation type="journal article" date="2012" name="J. Bacteriol.">
        <title>Complete genome sequence of the hyperthermophilic cellulolytic Crenarchaeon 'Thermogladius cellulolyticus' 1633.</title>
        <authorList>
            <person name="Mardanov A.V."/>
            <person name="Kochetkova T.V."/>
            <person name="Beletsky A.V."/>
            <person name="Bonch-Osmolovskaya E.A."/>
            <person name="Ravin N.V."/>
            <person name="Skryabin K.G."/>
        </authorList>
    </citation>
    <scope>NUCLEOTIDE SEQUENCE [LARGE SCALE GENOMIC DNA]</scope>
    <source>
        <strain evidence="7">DSM 22663 / VKM B-2946 / 1633</strain>
    </source>
</reference>
<evidence type="ECO:0000313" key="6">
    <source>
        <dbReference type="EMBL" id="AFK51113.1"/>
    </source>
</evidence>
<proteinExistence type="predicted"/>
<keyword evidence="1" id="KW-0479">Metal-binding</keyword>
<dbReference type="SFLD" id="SFLDS00029">
    <property type="entry name" value="Radical_SAM"/>
    <property type="match status" value="1"/>
</dbReference>
<evidence type="ECO:0000313" key="7">
    <source>
        <dbReference type="Proteomes" id="UP000005270"/>
    </source>
</evidence>
<keyword evidence="2" id="KW-0408">Iron</keyword>
<name>I3TEC5_THEC1</name>
<dbReference type="Pfam" id="PF04055">
    <property type="entry name" value="Radical_SAM"/>
    <property type="match status" value="1"/>
</dbReference>
<dbReference type="InParanoid" id="I3TEC5"/>
<organism evidence="6 7">
    <name type="scientific">Thermogladius calderae (strain DSM 22663 / VKM B-2946 / 1633)</name>
    <dbReference type="NCBI Taxonomy" id="1184251"/>
    <lineage>
        <taxon>Archaea</taxon>
        <taxon>Thermoproteota</taxon>
        <taxon>Thermoprotei</taxon>
        <taxon>Desulfurococcales</taxon>
        <taxon>Desulfurococcaceae</taxon>
        <taxon>Thermogladius</taxon>
    </lineage>
</organism>
<dbReference type="SUPFAM" id="SSF51395">
    <property type="entry name" value="FMN-linked oxidoreductases"/>
    <property type="match status" value="1"/>
</dbReference>
<dbReference type="HOGENOM" id="CLU_062373_0_0_2"/>
<evidence type="ECO:0000256" key="1">
    <source>
        <dbReference type="ARBA" id="ARBA00022723"/>
    </source>
</evidence>
<dbReference type="SFLD" id="SFLDG01084">
    <property type="entry name" value="Uncharacterised_Radical_SAM_Su"/>
    <property type="match status" value="1"/>
</dbReference>
<keyword evidence="7" id="KW-1185">Reference proteome</keyword>
<evidence type="ECO:0000256" key="2">
    <source>
        <dbReference type="ARBA" id="ARBA00023004"/>
    </source>
</evidence>
<keyword evidence="3" id="KW-0411">Iron-sulfur</keyword>
<keyword evidence="4" id="KW-0175">Coiled coil</keyword>
<dbReference type="PANTHER" id="PTHR43432">
    <property type="entry name" value="SLR0285 PROTEIN"/>
    <property type="match status" value="1"/>
</dbReference>
<dbReference type="CDD" id="cd01335">
    <property type="entry name" value="Radical_SAM"/>
    <property type="match status" value="1"/>
</dbReference>
<dbReference type="RefSeq" id="WP_014737363.1">
    <property type="nucleotide sequence ID" value="NC_017954.1"/>
</dbReference>
<gene>
    <name evidence="6" type="ordered locus">TCELL_0689</name>
</gene>
<dbReference type="eggNOG" id="arCOG01291">
    <property type="taxonomic scope" value="Archaea"/>
</dbReference>
<feature type="coiled-coil region" evidence="4">
    <location>
        <begin position="4"/>
        <end position="31"/>
    </location>
</feature>
<accession>I3TEC5</accession>
<feature type="domain" description="Radical SAM core" evidence="5">
    <location>
        <begin position="50"/>
        <end position="217"/>
    </location>
</feature>
<dbReference type="GeneID" id="13013002"/>
<dbReference type="AlphaFoldDB" id="I3TEC5"/>
<evidence type="ECO:0000256" key="4">
    <source>
        <dbReference type="SAM" id="Coils"/>
    </source>
</evidence>
<dbReference type="OrthoDB" id="15538at2157"/>
<evidence type="ECO:0000256" key="3">
    <source>
        <dbReference type="ARBA" id="ARBA00023014"/>
    </source>
</evidence>
<dbReference type="Proteomes" id="UP000005270">
    <property type="component" value="Chromosome"/>
</dbReference>
<dbReference type="EMBL" id="CP003531">
    <property type="protein sequence ID" value="AFK51113.1"/>
    <property type="molecule type" value="Genomic_DNA"/>
</dbReference>